<evidence type="ECO:0000313" key="2">
    <source>
        <dbReference type="EMBL" id="OMO86817.1"/>
    </source>
</evidence>
<evidence type="ECO:0000313" key="3">
    <source>
        <dbReference type="Proteomes" id="UP000187203"/>
    </source>
</evidence>
<feature type="compositionally biased region" description="Basic and acidic residues" evidence="1">
    <location>
        <begin position="28"/>
        <end position="38"/>
    </location>
</feature>
<name>A0A1R3IW57_9ROSI</name>
<organism evidence="2 3">
    <name type="scientific">Corchorus olitorius</name>
    <dbReference type="NCBI Taxonomy" id="93759"/>
    <lineage>
        <taxon>Eukaryota</taxon>
        <taxon>Viridiplantae</taxon>
        <taxon>Streptophyta</taxon>
        <taxon>Embryophyta</taxon>
        <taxon>Tracheophyta</taxon>
        <taxon>Spermatophyta</taxon>
        <taxon>Magnoliopsida</taxon>
        <taxon>eudicotyledons</taxon>
        <taxon>Gunneridae</taxon>
        <taxon>Pentapetalae</taxon>
        <taxon>rosids</taxon>
        <taxon>malvids</taxon>
        <taxon>Malvales</taxon>
        <taxon>Malvaceae</taxon>
        <taxon>Grewioideae</taxon>
        <taxon>Apeibeae</taxon>
        <taxon>Corchorus</taxon>
    </lineage>
</organism>
<gene>
    <name evidence="2" type="ORF">COLO4_20919</name>
</gene>
<feature type="region of interest" description="Disordered" evidence="1">
    <location>
        <begin position="23"/>
        <end position="46"/>
    </location>
</feature>
<proteinExistence type="predicted"/>
<dbReference type="EMBL" id="AWUE01017509">
    <property type="protein sequence ID" value="OMO86817.1"/>
    <property type="molecule type" value="Genomic_DNA"/>
</dbReference>
<keyword evidence="3" id="KW-1185">Reference proteome</keyword>
<dbReference type="AlphaFoldDB" id="A0A1R3IW57"/>
<sequence length="46" mass="5175">MGSLGLQWRRLVATTWWPAVVSGGGDFRPPKSGDGAEMRKKRVERF</sequence>
<evidence type="ECO:0000256" key="1">
    <source>
        <dbReference type="SAM" id="MobiDB-lite"/>
    </source>
</evidence>
<comment type="caution">
    <text evidence="2">The sequence shown here is derived from an EMBL/GenBank/DDBJ whole genome shotgun (WGS) entry which is preliminary data.</text>
</comment>
<protein>
    <submittedName>
        <fullName evidence="2">Uncharacterized protein</fullName>
    </submittedName>
</protein>
<dbReference type="Proteomes" id="UP000187203">
    <property type="component" value="Unassembled WGS sequence"/>
</dbReference>
<reference evidence="3" key="1">
    <citation type="submission" date="2013-09" db="EMBL/GenBank/DDBJ databases">
        <title>Corchorus olitorius genome sequencing.</title>
        <authorList>
            <person name="Alam M."/>
            <person name="Haque M.S."/>
            <person name="Islam M.S."/>
            <person name="Emdad E.M."/>
            <person name="Islam M.M."/>
            <person name="Ahmed B."/>
            <person name="Halim A."/>
            <person name="Hossen Q.M.M."/>
            <person name="Hossain M.Z."/>
            <person name="Ahmed R."/>
            <person name="Khan M.M."/>
            <person name="Islam R."/>
            <person name="Rashid M.M."/>
            <person name="Khan S.A."/>
            <person name="Rahman M.S."/>
            <person name="Alam M."/>
            <person name="Yahiya A.S."/>
            <person name="Khan M.S."/>
            <person name="Azam M.S."/>
            <person name="Haque T."/>
            <person name="Lashkar M.Z.H."/>
            <person name="Akhand A.I."/>
            <person name="Morshed G."/>
            <person name="Roy S."/>
            <person name="Uddin K.S."/>
            <person name="Rabeya T."/>
            <person name="Hossain A.S."/>
            <person name="Chowdhury A."/>
            <person name="Snigdha A.R."/>
            <person name="Mortoza M.S."/>
            <person name="Matin S.A."/>
            <person name="Hoque S.M.E."/>
            <person name="Islam M.K."/>
            <person name="Roy D.K."/>
            <person name="Haider R."/>
            <person name="Moosa M.M."/>
            <person name="Elias S.M."/>
            <person name="Hasan A.M."/>
            <person name="Jahan S."/>
            <person name="Shafiuddin M."/>
            <person name="Mahmood N."/>
            <person name="Shommy N.S."/>
        </authorList>
    </citation>
    <scope>NUCLEOTIDE SEQUENCE [LARGE SCALE GENOMIC DNA]</scope>
    <source>
        <strain evidence="3">cv. O-4</strain>
    </source>
</reference>
<accession>A0A1R3IW57</accession>